<reference evidence="6 7" key="1">
    <citation type="submission" date="2020-08" db="EMBL/GenBank/DDBJ databases">
        <title>Genomic Encyclopedia of Type Strains, Phase IV (KMG-IV): sequencing the most valuable type-strain genomes for metagenomic binning, comparative biology and taxonomic classification.</title>
        <authorList>
            <person name="Goeker M."/>
        </authorList>
    </citation>
    <scope>NUCLEOTIDE SEQUENCE [LARGE SCALE GENOMIC DNA]</scope>
    <source>
        <strain evidence="6 7">DSM 101465</strain>
    </source>
</reference>
<comment type="similarity">
    <text evidence="1">Belongs to the ABC transporter superfamily.</text>
</comment>
<dbReference type="PANTHER" id="PTHR42781:SF4">
    <property type="entry name" value="SPERMIDINE_PUTRESCINE IMPORT ATP-BINDING PROTEIN POTA"/>
    <property type="match status" value="1"/>
</dbReference>
<dbReference type="SUPFAM" id="SSF52540">
    <property type="entry name" value="P-loop containing nucleoside triphosphate hydrolases"/>
    <property type="match status" value="1"/>
</dbReference>
<dbReference type="Gene3D" id="3.40.50.300">
    <property type="entry name" value="P-loop containing nucleotide triphosphate hydrolases"/>
    <property type="match status" value="1"/>
</dbReference>
<sequence>MEIELRNLAKAYGAVQVVNDLSFSLDKGEMIALLGPSGCGKTTTLRMVAGFIKPPAGEILLRGRDVTGLPPHKRDTGLVFQNYALFPHMTVAENIAFGLVRRGVPRDEQKVRIAAMIDKLKLTGLEGRYPKQLSGGQQQRVAVARALVINPAILLLDEPFSNLDAKLRESTGIELRRIQRELGLTSIFVTHDQSEAMAIADKIAVMNGGIIEQLGSATEIYEAPATRFVAEFIGKANFLNGFVAERSASGVAIDLESDGRLVLPAAKVRPELRDVEVMIRPENVALSASPTENAVAGVVEVVSYQGATAHVIMRLPGGQSLIAECRGRDAGALKPGERVHATLDPQFVAVFGR</sequence>
<dbReference type="InterPro" id="IPR050093">
    <property type="entry name" value="ABC_SmlMolc_Importer"/>
</dbReference>
<dbReference type="RefSeq" id="WP_183336531.1">
    <property type="nucleotide sequence ID" value="NZ_BMHX01000011.1"/>
</dbReference>
<feature type="domain" description="ABC transporter" evidence="5">
    <location>
        <begin position="3"/>
        <end position="233"/>
    </location>
</feature>
<dbReference type="PROSITE" id="PS00211">
    <property type="entry name" value="ABC_TRANSPORTER_1"/>
    <property type="match status" value="1"/>
</dbReference>
<dbReference type="SUPFAM" id="SSF50331">
    <property type="entry name" value="MOP-like"/>
    <property type="match status" value="1"/>
</dbReference>
<dbReference type="InterPro" id="IPR017871">
    <property type="entry name" value="ABC_transporter-like_CS"/>
</dbReference>
<organism evidence="6 7">
    <name type="scientific">Chelatococcus composti</name>
    <dbReference type="NCBI Taxonomy" id="1743235"/>
    <lineage>
        <taxon>Bacteria</taxon>
        <taxon>Pseudomonadati</taxon>
        <taxon>Pseudomonadota</taxon>
        <taxon>Alphaproteobacteria</taxon>
        <taxon>Hyphomicrobiales</taxon>
        <taxon>Chelatococcaceae</taxon>
        <taxon>Chelatococcus</taxon>
    </lineage>
</organism>
<dbReference type="Proteomes" id="UP000588017">
    <property type="component" value="Unassembled WGS sequence"/>
</dbReference>
<dbReference type="Gene3D" id="2.40.50.140">
    <property type="entry name" value="Nucleic acid-binding proteins"/>
    <property type="match status" value="1"/>
</dbReference>
<evidence type="ECO:0000256" key="1">
    <source>
        <dbReference type="ARBA" id="ARBA00005417"/>
    </source>
</evidence>
<dbReference type="PROSITE" id="PS50893">
    <property type="entry name" value="ABC_TRANSPORTER_2"/>
    <property type="match status" value="1"/>
</dbReference>
<proteinExistence type="inferred from homology"/>
<dbReference type="FunFam" id="3.40.50.300:FF:000425">
    <property type="entry name" value="Probable ABC transporter, ATP-binding subunit"/>
    <property type="match status" value="1"/>
</dbReference>
<name>A0A841KAB4_9HYPH</name>
<evidence type="ECO:0000313" key="7">
    <source>
        <dbReference type="Proteomes" id="UP000588017"/>
    </source>
</evidence>
<keyword evidence="2" id="KW-0813">Transport</keyword>
<dbReference type="GO" id="GO:0015697">
    <property type="term" value="P:quaternary ammonium group transport"/>
    <property type="evidence" value="ECO:0007669"/>
    <property type="project" value="UniProtKB-ARBA"/>
</dbReference>
<dbReference type="InterPro" id="IPR003593">
    <property type="entry name" value="AAA+_ATPase"/>
</dbReference>
<dbReference type="InterPro" id="IPR027417">
    <property type="entry name" value="P-loop_NTPase"/>
</dbReference>
<gene>
    <name evidence="6" type="ORF">HNQ73_003461</name>
</gene>
<dbReference type="Pfam" id="PF08402">
    <property type="entry name" value="TOBE_2"/>
    <property type="match status" value="1"/>
</dbReference>
<comment type="caution">
    <text evidence="6">The sequence shown here is derived from an EMBL/GenBank/DDBJ whole genome shotgun (WGS) entry which is preliminary data.</text>
</comment>
<dbReference type="InterPro" id="IPR013611">
    <property type="entry name" value="Transp-assoc_OB_typ2"/>
</dbReference>
<dbReference type="SMART" id="SM00382">
    <property type="entry name" value="AAA"/>
    <property type="match status" value="1"/>
</dbReference>
<keyword evidence="7" id="KW-1185">Reference proteome</keyword>
<dbReference type="InterPro" id="IPR008995">
    <property type="entry name" value="Mo/tungstate-bd_C_term_dom"/>
</dbReference>
<protein>
    <submittedName>
        <fullName evidence="6">Putative spermidine/putrescine transport system ATP-binding protein</fullName>
    </submittedName>
</protein>
<evidence type="ECO:0000256" key="4">
    <source>
        <dbReference type="ARBA" id="ARBA00022840"/>
    </source>
</evidence>
<dbReference type="GO" id="GO:0043190">
    <property type="term" value="C:ATP-binding cassette (ABC) transporter complex"/>
    <property type="evidence" value="ECO:0007669"/>
    <property type="project" value="InterPro"/>
</dbReference>
<evidence type="ECO:0000313" key="6">
    <source>
        <dbReference type="EMBL" id="MBB6169808.1"/>
    </source>
</evidence>
<evidence type="ECO:0000259" key="5">
    <source>
        <dbReference type="PROSITE" id="PS50893"/>
    </source>
</evidence>
<dbReference type="Pfam" id="PF00005">
    <property type="entry name" value="ABC_tran"/>
    <property type="match status" value="1"/>
</dbReference>
<dbReference type="GO" id="GO:0022857">
    <property type="term" value="F:transmembrane transporter activity"/>
    <property type="evidence" value="ECO:0007669"/>
    <property type="project" value="InterPro"/>
</dbReference>
<keyword evidence="3" id="KW-0547">Nucleotide-binding</keyword>
<dbReference type="EMBL" id="JACHEH010000012">
    <property type="protein sequence ID" value="MBB6169808.1"/>
    <property type="molecule type" value="Genomic_DNA"/>
</dbReference>
<dbReference type="AlphaFoldDB" id="A0A841KAB4"/>
<evidence type="ECO:0000256" key="3">
    <source>
        <dbReference type="ARBA" id="ARBA00022741"/>
    </source>
</evidence>
<dbReference type="InterPro" id="IPR003439">
    <property type="entry name" value="ABC_transporter-like_ATP-bd"/>
</dbReference>
<evidence type="ECO:0000256" key="2">
    <source>
        <dbReference type="ARBA" id="ARBA00022448"/>
    </source>
</evidence>
<keyword evidence="4 6" id="KW-0067">ATP-binding</keyword>
<dbReference type="GO" id="GO:0016887">
    <property type="term" value="F:ATP hydrolysis activity"/>
    <property type="evidence" value="ECO:0007669"/>
    <property type="project" value="InterPro"/>
</dbReference>
<dbReference type="GO" id="GO:0005524">
    <property type="term" value="F:ATP binding"/>
    <property type="evidence" value="ECO:0007669"/>
    <property type="project" value="UniProtKB-KW"/>
</dbReference>
<accession>A0A841KAB4</accession>
<dbReference type="InterPro" id="IPR012340">
    <property type="entry name" value="NA-bd_OB-fold"/>
</dbReference>
<dbReference type="PANTHER" id="PTHR42781">
    <property type="entry name" value="SPERMIDINE/PUTRESCINE IMPORT ATP-BINDING PROTEIN POTA"/>
    <property type="match status" value="1"/>
</dbReference>